<gene>
    <name evidence="1" type="ORF">GYA37_00080</name>
</gene>
<protein>
    <submittedName>
        <fullName evidence="1">Uncharacterized protein</fullName>
    </submittedName>
</protein>
<name>A0A7X9E695_UNCKA</name>
<dbReference type="EMBL" id="JAAZNV010000003">
    <property type="protein sequence ID" value="NMB91232.1"/>
    <property type="molecule type" value="Genomic_DNA"/>
</dbReference>
<reference evidence="1 2" key="1">
    <citation type="journal article" date="2020" name="Biotechnol. Biofuels">
        <title>New insights from the biogas microbiome by comprehensive genome-resolved metagenomics of nearly 1600 species originating from multiple anaerobic digesters.</title>
        <authorList>
            <person name="Campanaro S."/>
            <person name="Treu L."/>
            <person name="Rodriguez-R L.M."/>
            <person name="Kovalovszki A."/>
            <person name="Ziels R.M."/>
            <person name="Maus I."/>
            <person name="Zhu X."/>
            <person name="Kougias P.G."/>
            <person name="Basile A."/>
            <person name="Luo G."/>
            <person name="Schluter A."/>
            <person name="Konstantinidis K.T."/>
            <person name="Angelidaki I."/>
        </authorList>
    </citation>
    <scope>NUCLEOTIDE SEQUENCE [LARGE SCALE GENOMIC DNA]</scope>
    <source>
        <strain evidence="1">AS27yjCOA_202</strain>
    </source>
</reference>
<evidence type="ECO:0000313" key="2">
    <source>
        <dbReference type="Proteomes" id="UP000590542"/>
    </source>
</evidence>
<proteinExistence type="predicted"/>
<comment type="caution">
    <text evidence="1">The sequence shown here is derived from an EMBL/GenBank/DDBJ whole genome shotgun (WGS) entry which is preliminary data.</text>
</comment>
<organism evidence="1 2">
    <name type="scientific">candidate division WWE3 bacterium</name>
    <dbReference type="NCBI Taxonomy" id="2053526"/>
    <lineage>
        <taxon>Bacteria</taxon>
        <taxon>Katanobacteria</taxon>
    </lineage>
</organism>
<sequence length="47" mass="5405">MLSSDLLLELKQIFNHKFKVVISDKDLANFGEFLVSYFILLTGVNDE</sequence>
<dbReference type="Proteomes" id="UP000590542">
    <property type="component" value="Unassembled WGS sequence"/>
</dbReference>
<dbReference type="AlphaFoldDB" id="A0A7X9E695"/>
<accession>A0A7X9E695</accession>
<evidence type="ECO:0000313" key="1">
    <source>
        <dbReference type="EMBL" id="NMB91232.1"/>
    </source>
</evidence>